<gene>
    <name evidence="9" type="ORF">ONB1V03_LOCUS4374</name>
</gene>
<keyword evidence="3" id="KW-0805">Transcription regulation</keyword>
<dbReference type="GO" id="GO:0003700">
    <property type="term" value="F:DNA-binding transcription factor activity"/>
    <property type="evidence" value="ECO:0007669"/>
    <property type="project" value="InterPro"/>
</dbReference>
<comment type="subcellular location">
    <subcellularLocation>
        <location evidence="1">Nucleus</location>
    </subcellularLocation>
</comment>
<evidence type="ECO:0000256" key="3">
    <source>
        <dbReference type="ARBA" id="ARBA00023015"/>
    </source>
</evidence>
<evidence type="ECO:0000256" key="1">
    <source>
        <dbReference type="ARBA" id="ARBA00004123"/>
    </source>
</evidence>
<dbReference type="InterPro" id="IPR039142">
    <property type="entry name" value="NRF1/Ewg"/>
</dbReference>
<organism evidence="9">
    <name type="scientific">Oppiella nova</name>
    <dbReference type="NCBI Taxonomy" id="334625"/>
    <lineage>
        <taxon>Eukaryota</taxon>
        <taxon>Metazoa</taxon>
        <taxon>Ecdysozoa</taxon>
        <taxon>Arthropoda</taxon>
        <taxon>Chelicerata</taxon>
        <taxon>Arachnida</taxon>
        <taxon>Acari</taxon>
        <taxon>Acariformes</taxon>
        <taxon>Sarcoptiformes</taxon>
        <taxon>Oribatida</taxon>
        <taxon>Brachypylina</taxon>
        <taxon>Oppioidea</taxon>
        <taxon>Oppiidae</taxon>
        <taxon>Oppiella</taxon>
    </lineage>
</organism>
<feature type="region of interest" description="Disordered" evidence="7">
    <location>
        <begin position="1"/>
        <end position="37"/>
    </location>
</feature>
<feature type="region of interest" description="Disordered" evidence="7">
    <location>
        <begin position="262"/>
        <end position="291"/>
    </location>
</feature>
<sequence>MKPKEEAMNHSDGGDVDDLSDDPSSPESASFDDGDILSGHVHDDITAQLAAAGPIGVAAAAAIATAKKRKRPHSFETNPSIRKRQQTRLLRKLKATIDEYTTRVGQQAVVLIVTPGKPQNNFKVFGARPLENVVRHCRSLIMQELDTALAQQAPPQVKEDPSLHELPPLVVDGIPTPVEKMTQAQLRAFIPLMLKYSTGRGKPGWGKESTRPPWWPKDLPWANVRSDARTEEDKQKVSWTHALRQIVINCYKFHGREDLLPAFSDDEDKSGSNQTKEKVKSRSSHSSLNVTNVTNAGGVATVSTLSESTLAAQGVNTLYAQPITHYAPTMLQTISNPDGTVSIIHMDPNSAVVTLPDGTQAQVRAVSALRIQNTGNEANQAVQTLAEMGQEHDKVTQFGTVNVDLSGDGSTQTVSLAEATISPDGQIILTGEDGTQSTFPVSGMVTIPVSMYQTVVTNIQNLTEAGLPLTMSAITGSAQLTEVTDGEEVNDASTTTVNMVEDVKTVLNGTQTSVGVTDEES</sequence>
<evidence type="ECO:0000256" key="4">
    <source>
        <dbReference type="ARBA" id="ARBA00023125"/>
    </source>
</evidence>
<dbReference type="Pfam" id="PF10491">
    <property type="entry name" value="Nrf1_DNA-bind"/>
    <property type="match status" value="1"/>
</dbReference>
<dbReference type="GO" id="GO:0005634">
    <property type="term" value="C:nucleus"/>
    <property type="evidence" value="ECO:0007669"/>
    <property type="project" value="UniProtKB-SubCell"/>
</dbReference>
<protein>
    <recommendedName>
        <fullName evidence="8">Nuclear respiratory factor 1 NLS/DNA-binding dimerisation domain-containing protein</fullName>
    </recommendedName>
</protein>
<dbReference type="GO" id="GO:0003677">
    <property type="term" value="F:DNA binding"/>
    <property type="evidence" value="ECO:0007669"/>
    <property type="project" value="UniProtKB-KW"/>
</dbReference>
<keyword evidence="4" id="KW-0238">DNA-binding</keyword>
<accession>A0A7R9LLG8</accession>
<evidence type="ECO:0000256" key="5">
    <source>
        <dbReference type="ARBA" id="ARBA00023163"/>
    </source>
</evidence>
<dbReference type="EMBL" id="CAJPVJ010001489">
    <property type="protein sequence ID" value="CAG2164825.1"/>
    <property type="molecule type" value="Genomic_DNA"/>
</dbReference>
<name>A0A7R9LLG8_9ACAR</name>
<evidence type="ECO:0000256" key="7">
    <source>
        <dbReference type="SAM" id="MobiDB-lite"/>
    </source>
</evidence>
<evidence type="ECO:0000313" key="10">
    <source>
        <dbReference type="Proteomes" id="UP000728032"/>
    </source>
</evidence>
<proteinExistence type="inferred from homology"/>
<dbReference type="InterPro" id="IPR019525">
    <property type="entry name" value="Nrf1_NLS/DNA-bd_dimer"/>
</dbReference>
<dbReference type="GO" id="GO:0006357">
    <property type="term" value="P:regulation of transcription by RNA polymerase II"/>
    <property type="evidence" value="ECO:0007669"/>
    <property type="project" value="InterPro"/>
</dbReference>
<evidence type="ECO:0000313" key="9">
    <source>
        <dbReference type="EMBL" id="CAD7643882.1"/>
    </source>
</evidence>
<dbReference type="EMBL" id="OC916314">
    <property type="protein sequence ID" value="CAD7643882.1"/>
    <property type="molecule type" value="Genomic_DNA"/>
</dbReference>
<evidence type="ECO:0000256" key="2">
    <source>
        <dbReference type="ARBA" id="ARBA00005713"/>
    </source>
</evidence>
<feature type="compositionally biased region" description="Basic and acidic residues" evidence="7">
    <location>
        <begin position="1"/>
        <end position="13"/>
    </location>
</feature>
<feature type="domain" description="Nuclear respiratory factor 1 NLS/DNA-binding dimerisation" evidence="8">
    <location>
        <begin position="53"/>
        <end position="263"/>
    </location>
</feature>
<keyword evidence="5" id="KW-0804">Transcription</keyword>
<dbReference type="Proteomes" id="UP000728032">
    <property type="component" value="Unassembled WGS sequence"/>
</dbReference>
<keyword evidence="10" id="KW-1185">Reference proteome</keyword>
<evidence type="ECO:0000256" key="6">
    <source>
        <dbReference type="ARBA" id="ARBA00023242"/>
    </source>
</evidence>
<dbReference type="AlphaFoldDB" id="A0A7R9LLG8"/>
<keyword evidence="6" id="KW-0539">Nucleus</keyword>
<reference evidence="9" key="1">
    <citation type="submission" date="2020-11" db="EMBL/GenBank/DDBJ databases">
        <authorList>
            <person name="Tran Van P."/>
        </authorList>
    </citation>
    <scope>NUCLEOTIDE SEQUENCE</scope>
</reference>
<evidence type="ECO:0000259" key="8">
    <source>
        <dbReference type="Pfam" id="PF10491"/>
    </source>
</evidence>
<dbReference type="OrthoDB" id="10031051at2759"/>
<comment type="similarity">
    <text evidence="2">Belongs to the NRF1/Ewg family.</text>
</comment>
<dbReference type="PANTHER" id="PTHR20338">
    <property type="entry name" value="NUCLEAR RESPIRATORY FACTOR 1"/>
    <property type="match status" value="1"/>
</dbReference>